<evidence type="ECO:0000256" key="5">
    <source>
        <dbReference type="ARBA" id="ARBA00023136"/>
    </source>
</evidence>
<keyword evidence="5 6" id="KW-0472">Membrane</keyword>
<feature type="transmembrane region" description="Helical" evidence="6">
    <location>
        <begin position="270"/>
        <end position="290"/>
    </location>
</feature>
<keyword evidence="8" id="KW-1185">Reference proteome</keyword>
<comment type="subcellular location">
    <subcellularLocation>
        <location evidence="1">Membrane</location>
        <topology evidence="1">Multi-pass membrane protein</topology>
    </subcellularLocation>
</comment>
<dbReference type="Proteomes" id="UP001165962">
    <property type="component" value="Unassembled WGS sequence"/>
</dbReference>
<comment type="caution">
    <text evidence="7">The sequence shown here is derived from an EMBL/GenBank/DDBJ whole genome shotgun (WGS) entry which is preliminary data.</text>
</comment>
<protein>
    <submittedName>
        <fullName evidence="7">Sporulation integral membrane protein YtvI</fullName>
    </submittedName>
</protein>
<keyword evidence="3 6" id="KW-0812">Transmembrane</keyword>
<proteinExistence type="inferred from homology"/>
<feature type="transmembrane region" description="Helical" evidence="6">
    <location>
        <begin position="204"/>
        <end position="230"/>
    </location>
</feature>
<dbReference type="InterPro" id="IPR014227">
    <property type="entry name" value="YtvI-like"/>
</dbReference>
<feature type="transmembrane region" description="Helical" evidence="6">
    <location>
        <begin position="52"/>
        <end position="73"/>
    </location>
</feature>
<evidence type="ECO:0000256" key="3">
    <source>
        <dbReference type="ARBA" id="ARBA00022692"/>
    </source>
</evidence>
<name>A0ABX0J8S7_9BACL</name>
<sequence>MSLRLILFGVLGVLLLYALFTIGFPFMLALLVAILLEQPIQWMMRLTRMSRFWAASLTCSLFTAAVLGFFYLLGFKMVSELIDFWENAPDYLNEGKSLLDRTFEQTRIFYQTLPAGWAEQLQQWTEAGVQTLTANMREIVTAISVYVLDAAKTIPNLFVVFAVFVIGLYLISLSLPALYESFIGLFDKESQSKASRVLLDLRKAVFGFLFAQILISFLAYFVTLIGLLLLRVEYPLAIALLIVALDVLPVLGTSVVLVPWALYNMLAGNLSLGVGLLILLAVIMLFRRLVEPQIISNAVGINALATLVSMYVGFKLAGVVGLVLGPVIIVVYMALRRVGLLKLNIKLT</sequence>
<dbReference type="InterPro" id="IPR002549">
    <property type="entry name" value="AI-2E-like"/>
</dbReference>
<gene>
    <name evidence="7" type="primary">ytvI</name>
    <name evidence="7" type="ORF">G9U52_17310</name>
</gene>
<dbReference type="Pfam" id="PF01594">
    <property type="entry name" value="AI-2E_transport"/>
    <property type="match status" value="1"/>
</dbReference>
<dbReference type="PANTHER" id="PTHR21716:SF68">
    <property type="entry name" value="TRANSPORT PROTEIN YTVI-RELATED"/>
    <property type="match status" value="1"/>
</dbReference>
<evidence type="ECO:0000256" key="1">
    <source>
        <dbReference type="ARBA" id="ARBA00004141"/>
    </source>
</evidence>
<evidence type="ECO:0000313" key="8">
    <source>
        <dbReference type="Proteomes" id="UP001165962"/>
    </source>
</evidence>
<feature type="transmembrane region" description="Helical" evidence="6">
    <location>
        <begin position="157"/>
        <end position="183"/>
    </location>
</feature>
<keyword evidence="4 6" id="KW-1133">Transmembrane helix</keyword>
<dbReference type="NCBIfam" id="TIGR02872">
    <property type="entry name" value="spore_ytvI"/>
    <property type="match status" value="1"/>
</dbReference>
<accession>A0ABX0J8S7</accession>
<feature type="transmembrane region" description="Helical" evidence="6">
    <location>
        <begin position="6"/>
        <end position="36"/>
    </location>
</feature>
<dbReference type="EMBL" id="JAAOIW010000005">
    <property type="protein sequence ID" value="NHN31594.1"/>
    <property type="molecule type" value="Genomic_DNA"/>
</dbReference>
<feature type="transmembrane region" description="Helical" evidence="6">
    <location>
        <begin position="310"/>
        <end position="335"/>
    </location>
</feature>
<evidence type="ECO:0000256" key="2">
    <source>
        <dbReference type="ARBA" id="ARBA00009773"/>
    </source>
</evidence>
<organism evidence="7 8">
    <name type="scientific">Paenibacillus agricola</name>
    <dbReference type="NCBI Taxonomy" id="2716264"/>
    <lineage>
        <taxon>Bacteria</taxon>
        <taxon>Bacillati</taxon>
        <taxon>Bacillota</taxon>
        <taxon>Bacilli</taxon>
        <taxon>Bacillales</taxon>
        <taxon>Paenibacillaceae</taxon>
        <taxon>Paenibacillus</taxon>
    </lineage>
</organism>
<evidence type="ECO:0000256" key="4">
    <source>
        <dbReference type="ARBA" id="ARBA00022989"/>
    </source>
</evidence>
<dbReference type="PANTHER" id="PTHR21716">
    <property type="entry name" value="TRANSMEMBRANE PROTEIN"/>
    <property type="match status" value="1"/>
</dbReference>
<dbReference type="RefSeq" id="WP_166151749.1">
    <property type="nucleotide sequence ID" value="NZ_JAAOIW010000005.1"/>
</dbReference>
<evidence type="ECO:0000313" key="7">
    <source>
        <dbReference type="EMBL" id="NHN31594.1"/>
    </source>
</evidence>
<reference evidence="7" key="1">
    <citation type="submission" date="2020-03" db="EMBL/GenBank/DDBJ databases">
        <title>Draft sequencing of Paenibacilllus sp. S3N08.</title>
        <authorList>
            <person name="Kim D.-U."/>
        </authorList>
    </citation>
    <scope>NUCLEOTIDE SEQUENCE</scope>
    <source>
        <strain evidence="7">S3N08</strain>
    </source>
</reference>
<feature type="transmembrane region" description="Helical" evidence="6">
    <location>
        <begin position="236"/>
        <end position="263"/>
    </location>
</feature>
<comment type="similarity">
    <text evidence="2">Belongs to the autoinducer-2 exporter (AI-2E) (TC 2.A.86) family.</text>
</comment>
<evidence type="ECO:0000256" key="6">
    <source>
        <dbReference type="SAM" id="Phobius"/>
    </source>
</evidence>